<dbReference type="Proteomes" id="UP001172102">
    <property type="component" value="Unassembled WGS sequence"/>
</dbReference>
<sequence length="291" mass="32058">MPTIACSVCGHDACRGTCYNSHSRVHGCHNPFCPLRDSNVVVRNGMFHPQTDAVVACSRCGHQSTRRQDGVCRRCKETARQERSHRRAGPVAADPDVDPLSIQFNRASITNEPRVHRQPGYPGPQRHPDYPGHHNHHGHHGHPAPRGFPAPQGFPGPRSFPDRPSFVPDPPSSSAPRGFPDPRSFQDRPIFVPDPPSSSAPQVFPGPRSFQDHPSFPAQESSERRSSSGPQSFPYRPISPDLRSKASSDARDERLTQRFSGPQGAGFPIDGRRSSRGSSSGRSPHGHYYTR</sequence>
<proteinExistence type="predicted"/>
<name>A0AA40E5H7_9PEZI</name>
<feature type="compositionally biased region" description="Basic and acidic residues" evidence="1">
    <location>
        <begin position="242"/>
        <end position="256"/>
    </location>
</feature>
<accession>A0AA40E5H7</accession>
<feature type="compositionally biased region" description="Basic residues" evidence="1">
    <location>
        <begin position="133"/>
        <end position="143"/>
    </location>
</feature>
<gene>
    <name evidence="2" type="ORF">B0H67DRAFT_140568</name>
</gene>
<dbReference type="AlphaFoldDB" id="A0AA40E5H7"/>
<organism evidence="2 3">
    <name type="scientific">Lasiosphaeris hirsuta</name>
    <dbReference type="NCBI Taxonomy" id="260670"/>
    <lineage>
        <taxon>Eukaryota</taxon>
        <taxon>Fungi</taxon>
        <taxon>Dikarya</taxon>
        <taxon>Ascomycota</taxon>
        <taxon>Pezizomycotina</taxon>
        <taxon>Sordariomycetes</taxon>
        <taxon>Sordariomycetidae</taxon>
        <taxon>Sordariales</taxon>
        <taxon>Lasiosphaeriaceae</taxon>
        <taxon>Lasiosphaeris</taxon>
    </lineage>
</organism>
<comment type="caution">
    <text evidence="2">The sequence shown here is derived from an EMBL/GenBank/DDBJ whole genome shotgun (WGS) entry which is preliminary data.</text>
</comment>
<evidence type="ECO:0000313" key="3">
    <source>
        <dbReference type="Proteomes" id="UP001172102"/>
    </source>
</evidence>
<dbReference type="EMBL" id="JAUKUA010000002">
    <property type="protein sequence ID" value="KAK0725782.1"/>
    <property type="molecule type" value="Genomic_DNA"/>
</dbReference>
<evidence type="ECO:0000313" key="2">
    <source>
        <dbReference type="EMBL" id="KAK0725782.1"/>
    </source>
</evidence>
<feature type="region of interest" description="Disordered" evidence="1">
    <location>
        <begin position="79"/>
        <end position="291"/>
    </location>
</feature>
<evidence type="ECO:0000256" key="1">
    <source>
        <dbReference type="SAM" id="MobiDB-lite"/>
    </source>
</evidence>
<reference evidence="2" key="1">
    <citation type="submission" date="2023-06" db="EMBL/GenBank/DDBJ databases">
        <title>Genome-scale phylogeny and comparative genomics of the fungal order Sordariales.</title>
        <authorList>
            <consortium name="Lawrence Berkeley National Laboratory"/>
            <person name="Hensen N."/>
            <person name="Bonometti L."/>
            <person name="Westerberg I."/>
            <person name="Brannstrom I.O."/>
            <person name="Guillou S."/>
            <person name="Cros-Aarteil S."/>
            <person name="Calhoun S."/>
            <person name="Haridas S."/>
            <person name="Kuo A."/>
            <person name="Mondo S."/>
            <person name="Pangilinan J."/>
            <person name="Riley R."/>
            <person name="Labutti K."/>
            <person name="Andreopoulos B."/>
            <person name="Lipzen A."/>
            <person name="Chen C."/>
            <person name="Yanf M."/>
            <person name="Daum C."/>
            <person name="Ng V."/>
            <person name="Clum A."/>
            <person name="Steindorff A."/>
            <person name="Ohm R."/>
            <person name="Martin F."/>
            <person name="Silar P."/>
            <person name="Natvig D."/>
            <person name="Lalanne C."/>
            <person name="Gautier V."/>
            <person name="Ament-Velasquez S.L."/>
            <person name="Kruys A."/>
            <person name="Hutchinson M.I."/>
            <person name="Powell A.J."/>
            <person name="Barry K."/>
            <person name="Miller A.N."/>
            <person name="Grigoriev I.V."/>
            <person name="Debuchy R."/>
            <person name="Gladieux P."/>
            <person name="Thoren M.H."/>
            <person name="Johannesson H."/>
        </authorList>
    </citation>
    <scope>NUCLEOTIDE SEQUENCE</scope>
    <source>
        <strain evidence="2">SMH4607-1</strain>
    </source>
</reference>
<protein>
    <submittedName>
        <fullName evidence="2">Uncharacterized protein</fullName>
    </submittedName>
</protein>
<keyword evidence="3" id="KW-1185">Reference proteome</keyword>
<feature type="compositionally biased region" description="Polar residues" evidence="1">
    <location>
        <begin position="102"/>
        <end position="111"/>
    </location>
</feature>